<dbReference type="AlphaFoldDB" id="Q3KAG9"/>
<keyword evidence="1" id="KW-0472">Membrane</keyword>
<dbReference type="Proteomes" id="UP000002704">
    <property type="component" value="Chromosome"/>
</dbReference>
<gene>
    <name evidence="2" type="ordered locus">Pfl01_3497</name>
</gene>
<keyword evidence="1" id="KW-1133">Transmembrane helix</keyword>
<keyword evidence="1" id="KW-0812">Transmembrane</keyword>
<feature type="transmembrane region" description="Helical" evidence="1">
    <location>
        <begin position="12"/>
        <end position="34"/>
    </location>
</feature>
<dbReference type="KEGG" id="pfo:Pfl01_3497"/>
<organism evidence="2 3">
    <name type="scientific">Pseudomonas fluorescens (strain Pf0-1)</name>
    <dbReference type="NCBI Taxonomy" id="205922"/>
    <lineage>
        <taxon>Bacteria</taxon>
        <taxon>Pseudomonadati</taxon>
        <taxon>Pseudomonadota</taxon>
        <taxon>Gammaproteobacteria</taxon>
        <taxon>Pseudomonadales</taxon>
        <taxon>Pseudomonadaceae</taxon>
        <taxon>Pseudomonas</taxon>
    </lineage>
</organism>
<evidence type="ECO:0000313" key="3">
    <source>
        <dbReference type="Proteomes" id="UP000002704"/>
    </source>
</evidence>
<evidence type="ECO:0000313" key="2">
    <source>
        <dbReference type="EMBL" id="ABA75235.1"/>
    </source>
</evidence>
<sequence length="119" mass="12876">MAISPASNVVWGWLFAACMFVLVGCSILTVNAHITLNDYQATRAADISMLRREIASASLSQSETLRTLILNSNDQTKQYIDVQIPVKVKDAVSSIVPQSITLTQTANPAIQASPTLNNK</sequence>
<evidence type="ECO:0000256" key="1">
    <source>
        <dbReference type="SAM" id="Phobius"/>
    </source>
</evidence>
<name>Q3KAG9_PSEPF</name>
<proteinExistence type="predicted"/>
<dbReference type="HOGENOM" id="CLU_2131366_0_0_6"/>
<reference evidence="2 3" key="1">
    <citation type="journal article" date="2009" name="Genome Biol.">
        <title>Genomic and genetic analyses of diversity and plant interactions of Pseudomonas fluorescens.</title>
        <authorList>
            <person name="Silby M.W."/>
            <person name="Cerdeno-Tarraga A.M."/>
            <person name="Vernikos G.S."/>
            <person name="Giddens S.R."/>
            <person name="Jackson R.W."/>
            <person name="Preston G.M."/>
            <person name="Zhang X.X."/>
            <person name="Moon C.D."/>
            <person name="Gehrig S.M."/>
            <person name="Godfrey S.A."/>
            <person name="Knight C.G."/>
            <person name="Malone J.G."/>
            <person name="Robinson Z."/>
            <person name="Spiers A.J."/>
            <person name="Harris S."/>
            <person name="Challis G.L."/>
            <person name="Yaxley A.M."/>
            <person name="Harris D."/>
            <person name="Seeger K."/>
            <person name="Murphy L."/>
            <person name="Rutter S."/>
            <person name="Squares R."/>
            <person name="Quail M.A."/>
            <person name="Saunders E."/>
            <person name="Mavromatis K."/>
            <person name="Brettin T.S."/>
            <person name="Bentley S.D."/>
            <person name="Hothersall J."/>
            <person name="Stephens E."/>
            <person name="Thomas C.M."/>
            <person name="Parkhill J."/>
            <person name="Levy S.B."/>
            <person name="Rainey P.B."/>
            <person name="Thomson N.R."/>
        </authorList>
    </citation>
    <scope>NUCLEOTIDE SEQUENCE [LARGE SCALE GENOMIC DNA]</scope>
    <source>
        <strain evidence="2 3">Pf0-1</strain>
    </source>
</reference>
<protein>
    <submittedName>
        <fullName evidence="2">Putative exported protein</fullName>
    </submittedName>
</protein>
<dbReference type="EMBL" id="CP000094">
    <property type="protein sequence ID" value="ABA75235.1"/>
    <property type="molecule type" value="Genomic_DNA"/>
</dbReference>
<accession>Q3KAG9</accession>